<dbReference type="PROSITE" id="PS00039">
    <property type="entry name" value="DEAD_ATP_HELICASE"/>
    <property type="match status" value="1"/>
</dbReference>
<dbReference type="EC" id="3.6.4.13" evidence="1"/>
<feature type="compositionally biased region" description="Polar residues" evidence="10">
    <location>
        <begin position="518"/>
        <end position="534"/>
    </location>
</feature>
<dbReference type="FunFam" id="3.40.50.300:FF:000008">
    <property type="entry name" value="ATP-dependent RNA helicase RhlB"/>
    <property type="match status" value="1"/>
</dbReference>
<dbReference type="InterPro" id="IPR014001">
    <property type="entry name" value="Helicase_ATP-bd"/>
</dbReference>
<feature type="region of interest" description="Disordered" evidence="10">
    <location>
        <begin position="1"/>
        <end position="46"/>
    </location>
</feature>
<keyword evidence="2 9" id="KW-0547">Nucleotide-binding</keyword>
<evidence type="ECO:0000313" key="14">
    <source>
        <dbReference type="Ensembl" id="ENSOMEP00000007245.1"/>
    </source>
</evidence>
<keyword evidence="15" id="KW-1185">Reference proteome</keyword>
<dbReference type="Gene3D" id="3.40.50.300">
    <property type="entry name" value="P-loop containing nucleotide triphosphate hydrolases"/>
    <property type="match status" value="2"/>
</dbReference>
<dbReference type="PROSITE" id="PS51195">
    <property type="entry name" value="Q_MOTIF"/>
    <property type="match status" value="1"/>
</dbReference>
<dbReference type="InterPro" id="IPR001650">
    <property type="entry name" value="Helicase_C-like"/>
</dbReference>
<evidence type="ECO:0000259" key="11">
    <source>
        <dbReference type="PROSITE" id="PS51192"/>
    </source>
</evidence>
<dbReference type="AlphaFoldDB" id="A0A3B3BP55"/>
<evidence type="ECO:0000256" key="7">
    <source>
        <dbReference type="ARBA" id="ARBA00047984"/>
    </source>
</evidence>
<dbReference type="CTD" id="1655"/>
<dbReference type="GO" id="GO:0003724">
    <property type="term" value="F:RNA helicase activity"/>
    <property type="evidence" value="ECO:0007669"/>
    <property type="project" value="UniProtKB-EC"/>
</dbReference>
<evidence type="ECO:0000259" key="13">
    <source>
        <dbReference type="PROSITE" id="PS51195"/>
    </source>
</evidence>
<evidence type="ECO:0000256" key="5">
    <source>
        <dbReference type="ARBA" id="ARBA00022840"/>
    </source>
</evidence>
<comment type="similarity">
    <text evidence="9">Belongs to the DEAD box helicase family.</text>
</comment>
<dbReference type="PaxDb" id="30732-ENSOMEP00000007245"/>
<dbReference type="CDD" id="cd18787">
    <property type="entry name" value="SF2_C_DEAD"/>
    <property type="match status" value="1"/>
</dbReference>
<keyword evidence="5 9" id="KW-0067">ATP-binding</keyword>
<name>A0A3B3BP55_ORYME</name>
<dbReference type="Pfam" id="PF00271">
    <property type="entry name" value="Helicase_C"/>
    <property type="match status" value="1"/>
</dbReference>
<feature type="compositionally biased region" description="Basic and acidic residues" evidence="10">
    <location>
        <begin position="1"/>
        <end position="18"/>
    </location>
</feature>
<dbReference type="SMART" id="SM00490">
    <property type="entry name" value="HELICc"/>
    <property type="match status" value="1"/>
</dbReference>
<dbReference type="GO" id="GO:0005524">
    <property type="term" value="F:ATP binding"/>
    <property type="evidence" value="ECO:0007669"/>
    <property type="project" value="UniProtKB-KW"/>
</dbReference>
<dbReference type="KEGG" id="oml:112146283"/>
<reference evidence="14" key="1">
    <citation type="submission" date="2025-08" db="UniProtKB">
        <authorList>
            <consortium name="Ensembl"/>
        </authorList>
    </citation>
    <scope>IDENTIFICATION</scope>
</reference>
<feature type="short sequence motif" description="Q motif" evidence="8">
    <location>
        <begin position="100"/>
        <end position="128"/>
    </location>
</feature>
<dbReference type="RefSeq" id="XP_024127788.1">
    <property type="nucleotide sequence ID" value="XM_024272020.2"/>
</dbReference>
<dbReference type="InterPro" id="IPR000629">
    <property type="entry name" value="RNA-helicase_DEAD-box_CS"/>
</dbReference>
<dbReference type="GO" id="GO:0001556">
    <property type="term" value="P:oocyte maturation"/>
    <property type="evidence" value="ECO:0007669"/>
    <property type="project" value="Ensembl"/>
</dbReference>
<evidence type="ECO:0000313" key="15">
    <source>
        <dbReference type="Proteomes" id="UP000261560"/>
    </source>
</evidence>
<evidence type="ECO:0000259" key="12">
    <source>
        <dbReference type="PROSITE" id="PS51194"/>
    </source>
</evidence>
<evidence type="ECO:0000256" key="3">
    <source>
        <dbReference type="ARBA" id="ARBA00022801"/>
    </source>
</evidence>
<evidence type="ECO:0000256" key="10">
    <source>
        <dbReference type="SAM" id="MobiDB-lite"/>
    </source>
</evidence>
<dbReference type="GO" id="GO:0003730">
    <property type="term" value="F:mRNA 3'-UTR binding"/>
    <property type="evidence" value="ECO:0007669"/>
    <property type="project" value="Ensembl"/>
</dbReference>
<dbReference type="InterPro" id="IPR011545">
    <property type="entry name" value="DEAD/DEAH_box_helicase_dom"/>
</dbReference>
<dbReference type="PANTHER" id="PTHR47958">
    <property type="entry name" value="ATP-DEPENDENT RNA HELICASE DBP3"/>
    <property type="match status" value="1"/>
</dbReference>
<dbReference type="SUPFAM" id="SSF52540">
    <property type="entry name" value="P-loop containing nucleoside triphosphate hydrolases"/>
    <property type="match status" value="1"/>
</dbReference>
<dbReference type="Pfam" id="PF00270">
    <property type="entry name" value="DEAD"/>
    <property type="match status" value="1"/>
</dbReference>
<dbReference type="PROSITE" id="PS51194">
    <property type="entry name" value="HELICASE_CTER"/>
    <property type="match status" value="1"/>
</dbReference>
<comment type="catalytic activity">
    <reaction evidence="7">
        <text>ATP + H2O = ADP + phosphate + H(+)</text>
        <dbReference type="Rhea" id="RHEA:13065"/>
        <dbReference type="ChEBI" id="CHEBI:15377"/>
        <dbReference type="ChEBI" id="CHEBI:15378"/>
        <dbReference type="ChEBI" id="CHEBI:30616"/>
        <dbReference type="ChEBI" id="CHEBI:43474"/>
        <dbReference type="ChEBI" id="CHEBI:456216"/>
        <dbReference type="EC" id="3.6.4.13"/>
    </reaction>
</comment>
<reference evidence="14" key="2">
    <citation type="submission" date="2025-09" db="UniProtKB">
        <authorList>
            <consortium name="Ensembl"/>
        </authorList>
    </citation>
    <scope>IDENTIFICATION</scope>
</reference>
<feature type="region of interest" description="Disordered" evidence="10">
    <location>
        <begin position="477"/>
        <end position="534"/>
    </location>
</feature>
<feature type="compositionally biased region" description="Basic and acidic residues" evidence="10">
    <location>
        <begin position="481"/>
        <end position="515"/>
    </location>
</feature>
<dbReference type="OrthoDB" id="196131at2759"/>
<evidence type="ECO:0000256" key="2">
    <source>
        <dbReference type="ARBA" id="ARBA00022741"/>
    </source>
</evidence>
<dbReference type="GO" id="GO:0016787">
    <property type="term" value="F:hydrolase activity"/>
    <property type="evidence" value="ECO:0007669"/>
    <property type="project" value="UniProtKB-KW"/>
</dbReference>
<evidence type="ECO:0000256" key="8">
    <source>
        <dbReference type="PROSITE-ProRule" id="PRU00552"/>
    </source>
</evidence>
<dbReference type="SMART" id="SM00487">
    <property type="entry name" value="DEXDc"/>
    <property type="match status" value="1"/>
</dbReference>
<dbReference type="GeneID" id="112146283"/>
<evidence type="ECO:0000256" key="4">
    <source>
        <dbReference type="ARBA" id="ARBA00022806"/>
    </source>
</evidence>
<dbReference type="GeneTree" id="ENSGT00940000154705"/>
<proteinExistence type="inferred from homology"/>
<keyword evidence="4 9" id="KW-0347">Helicase</keyword>
<organism evidence="14 15">
    <name type="scientific">Oryzias melastigma</name>
    <name type="common">Marine medaka</name>
    <dbReference type="NCBI Taxonomy" id="30732"/>
    <lineage>
        <taxon>Eukaryota</taxon>
        <taxon>Metazoa</taxon>
        <taxon>Chordata</taxon>
        <taxon>Craniata</taxon>
        <taxon>Vertebrata</taxon>
        <taxon>Euteleostomi</taxon>
        <taxon>Actinopterygii</taxon>
        <taxon>Neopterygii</taxon>
        <taxon>Teleostei</taxon>
        <taxon>Neoteleostei</taxon>
        <taxon>Acanthomorphata</taxon>
        <taxon>Ovalentaria</taxon>
        <taxon>Atherinomorphae</taxon>
        <taxon>Beloniformes</taxon>
        <taxon>Adrianichthyidae</taxon>
        <taxon>Oryziinae</taxon>
        <taxon>Oryzias</taxon>
    </lineage>
</organism>
<keyword evidence="3 9" id="KW-0378">Hydrolase</keyword>
<feature type="domain" description="Helicase C-terminal" evidence="12">
    <location>
        <begin position="334"/>
        <end position="481"/>
    </location>
</feature>
<dbReference type="STRING" id="30732.ENSOMEP00000007245"/>
<feature type="compositionally biased region" description="Gly residues" evidence="10">
    <location>
        <begin position="19"/>
        <end position="41"/>
    </location>
</feature>
<keyword evidence="6" id="KW-0694">RNA-binding</keyword>
<accession>A0A3B3BP55</accession>
<dbReference type="InterPro" id="IPR027417">
    <property type="entry name" value="P-loop_NTPase"/>
</dbReference>
<dbReference type="Proteomes" id="UP000261560">
    <property type="component" value="Unplaced"/>
</dbReference>
<evidence type="ECO:0000256" key="6">
    <source>
        <dbReference type="ARBA" id="ARBA00022884"/>
    </source>
</evidence>
<protein>
    <recommendedName>
        <fullName evidence="1">RNA helicase</fullName>
        <ecNumber evidence="1">3.6.4.13</ecNumber>
    </recommendedName>
</protein>
<evidence type="ECO:0000256" key="9">
    <source>
        <dbReference type="RuleBase" id="RU000492"/>
    </source>
</evidence>
<feature type="domain" description="Helicase ATP-binding" evidence="11">
    <location>
        <begin position="131"/>
        <end position="306"/>
    </location>
</feature>
<evidence type="ECO:0000256" key="1">
    <source>
        <dbReference type="ARBA" id="ARBA00012552"/>
    </source>
</evidence>
<sequence length="619" mass="69077">MPGYSDRDRGRDRDRDRGYGGGPRFGGGRGGGGGGGGGKFGNPGERLRKKHWNLDELPKFEKNFYQQHADVARRPLQEVEQYRRTKVITVKGRDCPNPITKFHEASFPSYVMEVINKQNWTEPTPIQAQGWPLALSGKDMVGIAQTGSGKTLSYLLPAIVHINHQPFLERGDGPICLVLAPTRELAQQVQQVAAEYGRASRLKSTCIYGGAPKGPQIRDLERGVEICIATPGRLIDFLESGKTNLRRCTYLVLDEADRMLDMGFEPQIRKIVDQIRPDRQTLMWSATWPKEVRQLAEDFLKDYVQINVGALQLSANHNILQIVDVCTDGEKENKLVRLLEEIMSEKENKTIIFVETKRRCDDLTRRMRRDGWPAMGIHGDKSQQERDWVLNEFKFGKAPILIATDVASRGLDVEDVKFVINYDYPNNSEDYIHRIGRTARSSKTGTAYTFFTANNMRQASDLIAVLREANQAINPKLLQMGEDRGGRSRGGFRDDRRDRYSSGRRDFGRDRENRGFDNGQSKAFSANSQNGGYGGMNTSTTNGYGAAYGTNGQASFNSTQAGAFVQNTFQPQQFAAANAVAQNGVGHPSFPYAQAQAAPQQIAAPPMVPYAMPPPQFPQ</sequence>
<dbReference type="InterPro" id="IPR014014">
    <property type="entry name" value="RNA_helicase_DEAD_Q_motif"/>
</dbReference>
<dbReference type="Ensembl" id="ENSOMET00000004449.1">
    <property type="protein sequence ID" value="ENSOMEP00000007245.1"/>
    <property type="gene ID" value="ENSOMEG00000008354.1"/>
</dbReference>
<dbReference type="FunFam" id="3.40.50.300:FF:000079">
    <property type="entry name" value="probable ATP-dependent RNA helicase DDX17"/>
    <property type="match status" value="1"/>
</dbReference>
<feature type="domain" description="DEAD-box RNA helicase Q" evidence="13">
    <location>
        <begin position="100"/>
        <end position="128"/>
    </location>
</feature>
<dbReference type="PROSITE" id="PS51192">
    <property type="entry name" value="HELICASE_ATP_BIND_1"/>
    <property type="match status" value="1"/>
</dbReference>